<dbReference type="EMBL" id="LXQA010250995">
    <property type="protein sequence ID" value="MCI38019.1"/>
    <property type="molecule type" value="Genomic_DNA"/>
</dbReference>
<accession>A0A392RNY7</accession>
<dbReference type="Proteomes" id="UP000265520">
    <property type="component" value="Unassembled WGS sequence"/>
</dbReference>
<reference evidence="1 2" key="1">
    <citation type="journal article" date="2018" name="Front. Plant Sci.">
        <title>Red Clover (Trifolium pratense) and Zigzag Clover (T. medium) - A Picture of Genomic Similarities and Differences.</title>
        <authorList>
            <person name="Dluhosova J."/>
            <person name="Istvanek J."/>
            <person name="Nedelnik J."/>
            <person name="Repkova J."/>
        </authorList>
    </citation>
    <scope>NUCLEOTIDE SEQUENCE [LARGE SCALE GENOMIC DNA]</scope>
    <source>
        <strain evidence="2">cv. 10/8</strain>
        <tissue evidence="1">Leaf</tissue>
    </source>
</reference>
<dbReference type="AlphaFoldDB" id="A0A392RNY7"/>
<organism evidence="1 2">
    <name type="scientific">Trifolium medium</name>
    <dbReference type="NCBI Taxonomy" id="97028"/>
    <lineage>
        <taxon>Eukaryota</taxon>
        <taxon>Viridiplantae</taxon>
        <taxon>Streptophyta</taxon>
        <taxon>Embryophyta</taxon>
        <taxon>Tracheophyta</taxon>
        <taxon>Spermatophyta</taxon>
        <taxon>Magnoliopsida</taxon>
        <taxon>eudicotyledons</taxon>
        <taxon>Gunneridae</taxon>
        <taxon>Pentapetalae</taxon>
        <taxon>rosids</taxon>
        <taxon>fabids</taxon>
        <taxon>Fabales</taxon>
        <taxon>Fabaceae</taxon>
        <taxon>Papilionoideae</taxon>
        <taxon>50 kb inversion clade</taxon>
        <taxon>NPAAA clade</taxon>
        <taxon>Hologalegina</taxon>
        <taxon>IRL clade</taxon>
        <taxon>Trifolieae</taxon>
        <taxon>Trifolium</taxon>
    </lineage>
</organism>
<keyword evidence="2" id="KW-1185">Reference proteome</keyword>
<evidence type="ECO:0000313" key="2">
    <source>
        <dbReference type="Proteomes" id="UP000265520"/>
    </source>
</evidence>
<comment type="caution">
    <text evidence="1">The sequence shown here is derived from an EMBL/GenBank/DDBJ whole genome shotgun (WGS) entry which is preliminary data.</text>
</comment>
<proteinExistence type="predicted"/>
<protein>
    <submittedName>
        <fullName evidence="1">Uncharacterized protein</fullName>
    </submittedName>
</protein>
<evidence type="ECO:0000313" key="1">
    <source>
        <dbReference type="EMBL" id="MCI38019.1"/>
    </source>
</evidence>
<sequence>GEIEINGIVKSLSKLERRWRLLRGRFAGITGNSKLKFSTEE</sequence>
<feature type="non-terminal residue" evidence="1">
    <location>
        <position position="1"/>
    </location>
</feature>
<name>A0A392RNY7_9FABA</name>